<sequence>MAADTNRSAPDSPEFSVAQPIQTIWLQPPKHPGTRANHIDISAAAEYDRALPGWFQSSWR</sequence>
<reference evidence="2" key="1">
    <citation type="journal article" date="2020" name="mSystems">
        <title>Genome- and Community-Level Interaction Insights into Carbon Utilization and Element Cycling Functions of Hydrothermarchaeota in Hydrothermal Sediment.</title>
        <authorList>
            <person name="Zhou Z."/>
            <person name="Liu Y."/>
            <person name="Xu W."/>
            <person name="Pan J."/>
            <person name="Luo Z.H."/>
            <person name="Li M."/>
        </authorList>
    </citation>
    <scope>NUCLEOTIDE SEQUENCE [LARGE SCALE GENOMIC DNA]</scope>
    <source>
        <strain evidence="2">SpSt-374</strain>
    </source>
</reference>
<accession>A0A7C3ZY17</accession>
<dbReference type="AlphaFoldDB" id="A0A7C3ZY17"/>
<organism evidence="2">
    <name type="scientific">Planktothricoides sp. SpSt-374</name>
    <dbReference type="NCBI Taxonomy" id="2282167"/>
    <lineage>
        <taxon>Bacteria</taxon>
        <taxon>Bacillati</taxon>
        <taxon>Cyanobacteriota</taxon>
        <taxon>Cyanophyceae</taxon>
        <taxon>Oscillatoriophycideae</taxon>
        <taxon>Oscillatoriales</taxon>
        <taxon>Oscillatoriaceae</taxon>
        <taxon>Planktothricoides</taxon>
    </lineage>
</organism>
<comment type="caution">
    <text evidence="2">The sequence shown here is derived from an EMBL/GenBank/DDBJ whole genome shotgun (WGS) entry which is preliminary data.</text>
</comment>
<dbReference type="EMBL" id="DSPX01000168">
    <property type="protein sequence ID" value="HGG02228.1"/>
    <property type="molecule type" value="Genomic_DNA"/>
</dbReference>
<name>A0A7C3ZY17_9CYAN</name>
<gene>
    <name evidence="2" type="ORF">ENR15_16680</name>
</gene>
<proteinExistence type="predicted"/>
<feature type="region of interest" description="Disordered" evidence="1">
    <location>
        <begin position="1"/>
        <end position="20"/>
    </location>
</feature>
<protein>
    <submittedName>
        <fullName evidence="2">Uncharacterized protein</fullName>
    </submittedName>
</protein>
<evidence type="ECO:0000313" key="2">
    <source>
        <dbReference type="EMBL" id="HGG02228.1"/>
    </source>
</evidence>
<evidence type="ECO:0000256" key="1">
    <source>
        <dbReference type="SAM" id="MobiDB-lite"/>
    </source>
</evidence>